<dbReference type="Pfam" id="PF04082">
    <property type="entry name" value="Fungal_trans"/>
    <property type="match status" value="1"/>
</dbReference>
<evidence type="ECO:0000259" key="8">
    <source>
        <dbReference type="PROSITE" id="PS50048"/>
    </source>
</evidence>
<gene>
    <name evidence="9" type="ORF">QBC35DRAFT_388672</name>
</gene>
<protein>
    <submittedName>
        <fullName evidence="9">Fungal-specific transcription factor domain-containing protein</fullName>
    </submittedName>
</protein>
<feature type="domain" description="Zn(2)-C6 fungal-type" evidence="8">
    <location>
        <begin position="93"/>
        <end position="122"/>
    </location>
</feature>
<dbReference type="SMART" id="SM00906">
    <property type="entry name" value="Fungal_trans"/>
    <property type="match status" value="1"/>
</dbReference>
<evidence type="ECO:0000313" key="10">
    <source>
        <dbReference type="Proteomes" id="UP001302126"/>
    </source>
</evidence>
<dbReference type="Proteomes" id="UP001302126">
    <property type="component" value="Unassembled WGS sequence"/>
</dbReference>
<dbReference type="SUPFAM" id="SSF57701">
    <property type="entry name" value="Zn2/Cys6 DNA-binding domain"/>
    <property type="match status" value="2"/>
</dbReference>
<feature type="compositionally biased region" description="Basic and acidic residues" evidence="7">
    <location>
        <begin position="769"/>
        <end position="778"/>
    </location>
</feature>
<evidence type="ECO:0000313" key="9">
    <source>
        <dbReference type="EMBL" id="KAK4185813.1"/>
    </source>
</evidence>
<evidence type="ECO:0000256" key="7">
    <source>
        <dbReference type="SAM" id="MobiDB-lite"/>
    </source>
</evidence>
<feature type="region of interest" description="Disordered" evidence="7">
    <location>
        <begin position="821"/>
        <end position="853"/>
    </location>
</feature>
<dbReference type="Gene3D" id="4.10.240.10">
    <property type="entry name" value="Zn(2)-C6 fungal-type DNA-binding domain"/>
    <property type="match status" value="2"/>
</dbReference>
<feature type="domain" description="Zn(2)-C6 fungal-type" evidence="8">
    <location>
        <begin position="166"/>
        <end position="195"/>
    </location>
</feature>
<dbReference type="PANTHER" id="PTHR47540:SF2">
    <property type="entry name" value="ZN(II)2CYS6 TRANSCRIPTION FACTOR (EUROFUNG)"/>
    <property type="match status" value="1"/>
</dbReference>
<comment type="subcellular location">
    <subcellularLocation>
        <location evidence="1">Nucleus</location>
    </subcellularLocation>
</comment>
<keyword evidence="5" id="KW-0804">Transcription</keyword>
<dbReference type="PROSITE" id="PS00463">
    <property type="entry name" value="ZN2_CY6_FUNGAL_1"/>
    <property type="match status" value="2"/>
</dbReference>
<feature type="region of interest" description="Disordered" evidence="7">
    <location>
        <begin position="48"/>
        <end position="92"/>
    </location>
</feature>
<dbReference type="InterPro" id="IPR007219">
    <property type="entry name" value="XnlR_reg_dom"/>
</dbReference>
<evidence type="ECO:0000256" key="5">
    <source>
        <dbReference type="ARBA" id="ARBA00023163"/>
    </source>
</evidence>
<keyword evidence="6" id="KW-0539">Nucleus</keyword>
<evidence type="ECO:0000256" key="6">
    <source>
        <dbReference type="ARBA" id="ARBA00023242"/>
    </source>
</evidence>
<dbReference type="CDD" id="cd12148">
    <property type="entry name" value="fungal_TF_MHR"/>
    <property type="match status" value="1"/>
</dbReference>
<evidence type="ECO:0000256" key="3">
    <source>
        <dbReference type="ARBA" id="ARBA00023015"/>
    </source>
</evidence>
<dbReference type="InterPro" id="IPR036864">
    <property type="entry name" value="Zn2-C6_fun-type_DNA-bd_sf"/>
</dbReference>
<dbReference type="Pfam" id="PF00172">
    <property type="entry name" value="Zn_clus"/>
    <property type="match status" value="2"/>
</dbReference>
<dbReference type="CDD" id="cd00067">
    <property type="entry name" value="GAL4"/>
    <property type="match status" value="2"/>
</dbReference>
<evidence type="ECO:0000256" key="4">
    <source>
        <dbReference type="ARBA" id="ARBA00023125"/>
    </source>
</evidence>
<dbReference type="GO" id="GO:0005634">
    <property type="term" value="C:nucleus"/>
    <property type="evidence" value="ECO:0007669"/>
    <property type="project" value="UniProtKB-SubCell"/>
</dbReference>
<evidence type="ECO:0000256" key="2">
    <source>
        <dbReference type="ARBA" id="ARBA00022723"/>
    </source>
</evidence>
<feature type="compositionally biased region" description="Pro residues" evidence="7">
    <location>
        <begin position="841"/>
        <end position="851"/>
    </location>
</feature>
<reference evidence="9" key="2">
    <citation type="submission" date="2023-05" db="EMBL/GenBank/DDBJ databases">
        <authorList>
            <consortium name="Lawrence Berkeley National Laboratory"/>
            <person name="Steindorff A."/>
            <person name="Hensen N."/>
            <person name="Bonometti L."/>
            <person name="Westerberg I."/>
            <person name="Brannstrom I.O."/>
            <person name="Guillou S."/>
            <person name="Cros-Aarteil S."/>
            <person name="Calhoun S."/>
            <person name="Haridas S."/>
            <person name="Kuo A."/>
            <person name="Mondo S."/>
            <person name="Pangilinan J."/>
            <person name="Riley R."/>
            <person name="Labutti K."/>
            <person name="Andreopoulos B."/>
            <person name="Lipzen A."/>
            <person name="Chen C."/>
            <person name="Yanf M."/>
            <person name="Daum C."/>
            <person name="Ng V."/>
            <person name="Clum A."/>
            <person name="Ohm R."/>
            <person name="Martin F."/>
            <person name="Silar P."/>
            <person name="Natvig D."/>
            <person name="Lalanne C."/>
            <person name="Gautier V."/>
            <person name="Ament-Velasquez S.L."/>
            <person name="Kruys A."/>
            <person name="Hutchinson M.I."/>
            <person name="Powell A.J."/>
            <person name="Barry K."/>
            <person name="Miller A.N."/>
            <person name="Grigoriev I.V."/>
            <person name="Debuchy R."/>
            <person name="Gladieux P."/>
            <person name="Thoren M.H."/>
            <person name="Johannesson H."/>
        </authorList>
    </citation>
    <scope>NUCLEOTIDE SEQUENCE</scope>
    <source>
        <strain evidence="9">PSN309</strain>
    </source>
</reference>
<dbReference type="PROSITE" id="PS50048">
    <property type="entry name" value="ZN2_CY6_FUNGAL_2"/>
    <property type="match status" value="2"/>
</dbReference>
<dbReference type="InterPro" id="IPR051711">
    <property type="entry name" value="Stress_Response_Reg"/>
</dbReference>
<dbReference type="EMBL" id="MU864439">
    <property type="protein sequence ID" value="KAK4185813.1"/>
    <property type="molecule type" value="Genomic_DNA"/>
</dbReference>
<dbReference type="InterPro" id="IPR001138">
    <property type="entry name" value="Zn2Cys6_DnaBD"/>
</dbReference>
<name>A0AAN7AFZ1_9PEZI</name>
<dbReference type="GO" id="GO:0045944">
    <property type="term" value="P:positive regulation of transcription by RNA polymerase II"/>
    <property type="evidence" value="ECO:0007669"/>
    <property type="project" value="TreeGrafter"/>
</dbReference>
<feature type="compositionally biased region" description="Acidic residues" evidence="7">
    <location>
        <begin position="782"/>
        <end position="793"/>
    </location>
</feature>
<dbReference type="PANTHER" id="PTHR47540">
    <property type="entry name" value="THIAMINE REPRESSIBLE GENES REGULATORY PROTEIN THI5"/>
    <property type="match status" value="1"/>
</dbReference>
<dbReference type="SMART" id="SM00066">
    <property type="entry name" value="GAL4"/>
    <property type="match status" value="2"/>
</dbReference>
<dbReference type="GO" id="GO:0008270">
    <property type="term" value="F:zinc ion binding"/>
    <property type="evidence" value="ECO:0007669"/>
    <property type="project" value="InterPro"/>
</dbReference>
<dbReference type="GO" id="GO:0043565">
    <property type="term" value="F:sequence-specific DNA binding"/>
    <property type="evidence" value="ECO:0007669"/>
    <property type="project" value="TreeGrafter"/>
</dbReference>
<keyword evidence="3" id="KW-0805">Transcription regulation</keyword>
<reference evidence="9" key="1">
    <citation type="journal article" date="2023" name="Mol. Phylogenet. Evol.">
        <title>Genome-scale phylogeny and comparative genomics of the fungal order Sordariales.</title>
        <authorList>
            <person name="Hensen N."/>
            <person name="Bonometti L."/>
            <person name="Westerberg I."/>
            <person name="Brannstrom I.O."/>
            <person name="Guillou S."/>
            <person name="Cros-Aarteil S."/>
            <person name="Calhoun S."/>
            <person name="Haridas S."/>
            <person name="Kuo A."/>
            <person name="Mondo S."/>
            <person name="Pangilinan J."/>
            <person name="Riley R."/>
            <person name="LaButti K."/>
            <person name="Andreopoulos B."/>
            <person name="Lipzen A."/>
            <person name="Chen C."/>
            <person name="Yan M."/>
            <person name="Daum C."/>
            <person name="Ng V."/>
            <person name="Clum A."/>
            <person name="Steindorff A."/>
            <person name="Ohm R.A."/>
            <person name="Martin F."/>
            <person name="Silar P."/>
            <person name="Natvig D.O."/>
            <person name="Lalanne C."/>
            <person name="Gautier V."/>
            <person name="Ament-Velasquez S.L."/>
            <person name="Kruys A."/>
            <person name="Hutchinson M.I."/>
            <person name="Powell A.J."/>
            <person name="Barry K."/>
            <person name="Miller A.N."/>
            <person name="Grigoriev I.V."/>
            <person name="Debuchy R."/>
            <person name="Gladieux P."/>
            <person name="Hiltunen Thoren M."/>
            <person name="Johannesson H."/>
        </authorList>
    </citation>
    <scope>NUCLEOTIDE SEQUENCE</scope>
    <source>
        <strain evidence="9">PSN309</strain>
    </source>
</reference>
<keyword evidence="10" id="KW-1185">Reference proteome</keyword>
<accession>A0AAN7AFZ1</accession>
<keyword evidence="4" id="KW-0238">DNA-binding</keyword>
<evidence type="ECO:0000256" key="1">
    <source>
        <dbReference type="ARBA" id="ARBA00004123"/>
    </source>
</evidence>
<dbReference type="GO" id="GO:0006351">
    <property type="term" value="P:DNA-templated transcription"/>
    <property type="evidence" value="ECO:0007669"/>
    <property type="project" value="InterPro"/>
</dbReference>
<dbReference type="GO" id="GO:0000981">
    <property type="term" value="F:DNA-binding transcription factor activity, RNA polymerase II-specific"/>
    <property type="evidence" value="ECO:0007669"/>
    <property type="project" value="InterPro"/>
</dbReference>
<organism evidence="9 10">
    <name type="scientific">Podospora australis</name>
    <dbReference type="NCBI Taxonomy" id="1536484"/>
    <lineage>
        <taxon>Eukaryota</taxon>
        <taxon>Fungi</taxon>
        <taxon>Dikarya</taxon>
        <taxon>Ascomycota</taxon>
        <taxon>Pezizomycotina</taxon>
        <taxon>Sordariomycetes</taxon>
        <taxon>Sordariomycetidae</taxon>
        <taxon>Sordariales</taxon>
        <taxon>Podosporaceae</taxon>
        <taxon>Podospora</taxon>
    </lineage>
</organism>
<dbReference type="AlphaFoldDB" id="A0AAN7AFZ1"/>
<proteinExistence type="predicted"/>
<feature type="region of interest" description="Disordered" evidence="7">
    <location>
        <begin position="769"/>
        <end position="806"/>
    </location>
</feature>
<feature type="compositionally biased region" description="Polar residues" evidence="7">
    <location>
        <begin position="73"/>
        <end position="82"/>
    </location>
</feature>
<keyword evidence="2" id="KW-0479">Metal-binding</keyword>
<comment type="caution">
    <text evidence="9">The sequence shown here is derived from an EMBL/GenBank/DDBJ whole genome shotgun (WGS) entry which is preliminary data.</text>
</comment>
<sequence length="903" mass="101720">MEDRITQQQFAPPAAALGLGLTAVRSVHSNALLGPALTANATAAAAAKRRKQNRSSEAAALTEDGGEGEGDTSIVSETSHTPRQQKKQRISRSCDQCHGKRMKCSGFKPCNNCTKKNKSCTYERPYIRGIARTPPPPPDNGATRNLAQPFDENGRELRDRSWALRACDLCRSQKMMCSGKLPCDHCFSLRVECTFKMRANQRHSLSAEQAEQDDAEEQAWGHAIQQGPEGDTTSAHPEKSQWRRVPQDIAPFQLGAKYADEETPPLAFLHKAWERVAQAYRTKSRYGAEMTLPTQPPPPENLLPSGDQPFDLSSPLNFPDTHLRWFDMQDKFQTGWTETFHFLHRPTVRAWLEKVNRNWTDKLPLDHELSPAKATIALMTMAIGSQFYDRPWKERKKQKVWDHLWTLTNGDQIFLTTIRLTDSEPGPPKLESVQARLLQTLYLLCTCRLNQAWYVFGNTVQMIYSLGLHRRRGRNRGLGPEIVSAPDYAKVQCEMRTFWSAFVLDKQIAIMIGRPCYFSEDAVDQVYPDPINDEDMGPAGPFRAHLGDCYMEALIEQAKVNKLIDRVLREVYPLRDIHCDWRLDCALRIGKEIDECKSKLPFLMSNLKPSMLHTIFRRQATLLRLAHCHAKILVYRPFITASYPPEGEKKDLTDSAIKSCVEAARLALNACVGLAREQDKRDKSHFHAIVYAHHVGFVAACVIFMLPHIRSRQRLFGGPNFRGYEKADPKLVEQAEKCITALAVETNRYSPGRRWAIVLEELRAEVARQVTGEREASREQQNGDEPDEDDQEDGPAGSDEEHSGSPNEQLIEDALRATFHVDFPPQPVPDQAHQPPQNGEQPPPAPLPVVTPRPFDKWTVTDWLDLDSAAFGPILDFDRIPVPVTAHPAPPPEAASSAEPTPA</sequence>